<dbReference type="SMART" id="SM00382">
    <property type="entry name" value="AAA"/>
    <property type="match status" value="1"/>
</dbReference>
<gene>
    <name evidence="5" type="ORF">MR241_06800</name>
</gene>
<dbReference type="GO" id="GO:0006281">
    <property type="term" value="P:DNA repair"/>
    <property type="evidence" value="ECO:0007669"/>
    <property type="project" value="InterPro"/>
</dbReference>
<dbReference type="InterPro" id="IPR010994">
    <property type="entry name" value="RuvA_2-like"/>
</dbReference>
<dbReference type="InterPro" id="IPR027417">
    <property type="entry name" value="P-loop_NTPase"/>
</dbReference>
<evidence type="ECO:0000313" key="5">
    <source>
        <dbReference type="EMBL" id="MCI5755985.1"/>
    </source>
</evidence>
<keyword evidence="2" id="KW-0067">ATP-binding</keyword>
<dbReference type="GO" id="GO:0005524">
    <property type="term" value="F:ATP binding"/>
    <property type="evidence" value="ECO:0007669"/>
    <property type="project" value="UniProtKB-KW"/>
</dbReference>
<dbReference type="NCBIfam" id="TIGR01448">
    <property type="entry name" value="recD_rel"/>
    <property type="match status" value="1"/>
</dbReference>
<dbReference type="InterPro" id="IPR029493">
    <property type="entry name" value="RecD2-like_HHH"/>
</dbReference>
<protein>
    <submittedName>
        <fullName evidence="5">ATP-dependent RecD-like DNA helicase</fullName>
    </submittedName>
</protein>
<dbReference type="SUPFAM" id="SSF52540">
    <property type="entry name" value="P-loop containing nucleoside triphosphate hydrolases"/>
    <property type="match status" value="1"/>
</dbReference>
<dbReference type="HAMAP" id="MF_01488">
    <property type="entry name" value="RecD2"/>
    <property type="match status" value="1"/>
</dbReference>
<evidence type="ECO:0000259" key="4">
    <source>
        <dbReference type="SMART" id="SM00382"/>
    </source>
</evidence>
<dbReference type="AlphaFoldDB" id="A0AAE3K0I0"/>
<accession>A0AAE3K0I0</accession>
<dbReference type="InterPro" id="IPR003593">
    <property type="entry name" value="AAA+_ATPase"/>
</dbReference>
<dbReference type="GO" id="GO:0043139">
    <property type="term" value="F:5'-3' DNA helicase activity"/>
    <property type="evidence" value="ECO:0007669"/>
    <property type="project" value="InterPro"/>
</dbReference>
<evidence type="ECO:0000259" key="3">
    <source>
        <dbReference type="SMART" id="SM00278"/>
    </source>
</evidence>
<evidence type="ECO:0000256" key="1">
    <source>
        <dbReference type="ARBA" id="ARBA00022741"/>
    </source>
</evidence>
<comment type="caution">
    <text evidence="5">The sequence shown here is derived from an EMBL/GenBank/DDBJ whole genome shotgun (WGS) entry which is preliminary data.</text>
</comment>
<feature type="domain" description="AAA+ ATPase" evidence="4">
    <location>
        <begin position="346"/>
        <end position="494"/>
    </location>
</feature>
<dbReference type="InterPro" id="IPR027785">
    <property type="entry name" value="UvrD-like_helicase_C"/>
</dbReference>
<dbReference type="Pfam" id="PF13538">
    <property type="entry name" value="UvrD_C_2"/>
    <property type="match status" value="1"/>
</dbReference>
<dbReference type="InterPro" id="IPR003583">
    <property type="entry name" value="Hlx-hairpin-Hlx_DNA-bd_motif"/>
</dbReference>
<dbReference type="GO" id="GO:0003677">
    <property type="term" value="F:DNA binding"/>
    <property type="evidence" value="ECO:0007669"/>
    <property type="project" value="InterPro"/>
</dbReference>
<keyword evidence="1" id="KW-0547">Nucleotide-binding</keyword>
<feature type="domain" description="Helix-hairpin-helix DNA-binding motif class 1" evidence="3">
    <location>
        <begin position="95"/>
        <end position="116"/>
    </location>
</feature>
<dbReference type="GO" id="GO:0006310">
    <property type="term" value="P:DNA recombination"/>
    <property type="evidence" value="ECO:0007669"/>
    <property type="project" value="InterPro"/>
</dbReference>
<keyword evidence="5" id="KW-0378">Hydrolase</keyword>
<organism evidence="5 6">
    <name type="scientific">Candidatus Colimorpha enterica</name>
    <dbReference type="NCBI Taxonomy" id="3083063"/>
    <lineage>
        <taxon>Bacteria</taxon>
        <taxon>Pseudomonadati</taxon>
        <taxon>Bacteroidota</taxon>
        <taxon>Bacteroidia</taxon>
        <taxon>Bacteroidales</taxon>
        <taxon>Candidatus Colimorpha</taxon>
    </lineage>
</organism>
<dbReference type="CDD" id="cd18809">
    <property type="entry name" value="SF1_C_RecD"/>
    <property type="match status" value="1"/>
</dbReference>
<feature type="domain" description="Helix-hairpin-helix DNA-binding motif class 1" evidence="3">
    <location>
        <begin position="130"/>
        <end position="149"/>
    </location>
</feature>
<dbReference type="Pfam" id="PF18335">
    <property type="entry name" value="SH3_13"/>
    <property type="match status" value="1"/>
</dbReference>
<reference evidence="5 6" key="1">
    <citation type="submission" date="2022-03" db="EMBL/GenBank/DDBJ databases">
        <title>Metagenome-assembled genomes from swine fecal metagenomes.</title>
        <authorList>
            <person name="Holman D.B."/>
            <person name="Kommadath A."/>
        </authorList>
    </citation>
    <scope>NUCLEOTIDE SEQUENCE [LARGE SCALE GENOMIC DNA]</scope>
    <source>
        <strain evidence="5">SUG147</strain>
    </source>
</reference>
<dbReference type="Gene3D" id="3.40.50.300">
    <property type="entry name" value="P-loop containing nucleotide triphosphate hydrolases"/>
    <property type="match status" value="2"/>
</dbReference>
<dbReference type="EMBL" id="JALEMU010000108">
    <property type="protein sequence ID" value="MCI5755985.1"/>
    <property type="molecule type" value="Genomic_DNA"/>
</dbReference>
<dbReference type="InterPro" id="IPR041451">
    <property type="entry name" value="RecD2_SH13"/>
</dbReference>
<dbReference type="Pfam" id="PF23139">
    <property type="entry name" value="OB_YrrC"/>
    <property type="match status" value="1"/>
</dbReference>
<dbReference type="InterPro" id="IPR050534">
    <property type="entry name" value="Coronavir_polyprotein_1ab"/>
</dbReference>
<evidence type="ECO:0000256" key="2">
    <source>
        <dbReference type="ARBA" id="ARBA00022840"/>
    </source>
</evidence>
<dbReference type="CDD" id="cd17933">
    <property type="entry name" value="DEXSc_RecD-like"/>
    <property type="match status" value="1"/>
</dbReference>
<feature type="domain" description="Helix-hairpin-helix DNA-binding motif class 1" evidence="3">
    <location>
        <begin position="193"/>
        <end position="212"/>
    </location>
</feature>
<dbReference type="GO" id="GO:0017116">
    <property type="term" value="F:single-stranded DNA helicase activity"/>
    <property type="evidence" value="ECO:0007669"/>
    <property type="project" value="TreeGrafter"/>
</dbReference>
<dbReference type="Proteomes" id="UP001139365">
    <property type="component" value="Unassembled WGS sequence"/>
</dbReference>
<dbReference type="GO" id="GO:0009338">
    <property type="term" value="C:exodeoxyribonuclease V complex"/>
    <property type="evidence" value="ECO:0007669"/>
    <property type="project" value="TreeGrafter"/>
</dbReference>
<dbReference type="Gene3D" id="2.30.30.940">
    <property type="match status" value="1"/>
</dbReference>
<dbReference type="Pfam" id="PF13245">
    <property type="entry name" value="AAA_19"/>
    <property type="match status" value="1"/>
</dbReference>
<dbReference type="Pfam" id="PF14490">
    <property type="entry name" value="HHH_RecD2"/>
    <property type="match status" value="1"/>
</dbReference>
<dbReference type="Gene3D" id="1.10.10.2220">
    <property type="match status" value="1"/>
</dbReference>
<dbReference type="Gene3D" id="1.10.150.20">
    <property type="entry name" value="5' to 3' exonuclease, C-terminal subdomain"/>
    <property type="match status" value="1"/>
</dbReference>
<keyword evidence="5" id="KW-0347">Helicase</keyword>
<dbReference type="Pfam" id="PF14520">
    <property type="entry name" value="HHH_5"/>
    <property type="match status" value="1"/>
</dbReference>
<dbReference type="SMART" id="SM00278">
    <property type="entry name" value="HhH1"/>
    <property type="match status" value="3"/>
</dbReference>
<dbReference type="PANTHER" id="PTHR43788">
    <property type="entry name" value="DNA2/NAM7 HELICASE FAMILY MEMBER"/>
    <property type="match status" value="1"/>
</dbReference>
<name>A0AAE3K0I0_9BACT</name>
<dbReference type="InterPro" id="IPR006345">
    <property type="entry name" value="RecD2"/>
</dbReference>
<proteinExistence type="inferred from homology"/>
<dbReference type="PANTHER" id="PTHR43788:SF6">
    <property type="entry name" value="DNA HELICASE B"/>
    <property type="match status" value="1"/>
</dbReference>
<dbReference type="InterPro" id="IPR055446">
    <property type="entry name" value="RecD2_N_OB"/>
</dbReference>
<dbReference type="SUPFAM" id="SSF47781">
    <property type="entry name" value="RuvA domain 2-like"/>
    <property type="match status" value="1"/>
</dbReference>
<sequence>MNNPLTPPAGRDDLIEVEGVVERVVYKNDSNGYTVCELGASDDDLITLVGIMPFLTEGESIKALGRWELHSSFGRQFKIEYYEKQLPASEGAMFKYLSSGAIKGIGPKLARRIIERFGTDAFEVMEHNPEWLSDIDGITPKKAEKIAERFRETFGVRSVMMFCREFFGPATAVRVYKQWGSAAVDVIKENPYALCEKIDGIGFETADKVAEKLGFDKSSPDRLKAGAVYFMTFNAGQNGHTFIPADRLCPGVMQLLHSDEAATRSAINSLINDGKLISVKFDGREVIYLKEYFDAERYSAAKLDQLDRLCERISVDDADRFISQLEAEIGITYAQLQRKAIVDSINSGVMLLTGGPGTGKTTVIKAVITVFARMGLKIALAAPTGRAAKRMSEATSMEAKTIHRLLETDFTGGHGAVFRRDENDMLDEDAVIVDEASMIDTLLMAALLKAIKPGARLILIGDADQLPSVGAGYVLHDLIESGRFSSVCLKEIFRQAQSSLIVRNAHAINDGIYPDLTVKDGDFFFLRRDDERNIAPTVADLIINRLPKSYGEEIRGGIQVITPSHKGAAGTACLNAMLQNALNPPDPKKNERKVRDVVFRAGDRVMQTKNNYDITWERDGKEGTGIFNGDIGKILSVNLHEENVTIDFDGRITEYDFTQLDEIEHAYAITVHKSQGSEYPVVIIPAFSSSPRLLTRNLLYTAVTRAKDMVIIVGSERVIKDMVDNNRLVQRYTGLSFLLRSYN</sequence>
<evidence type="ECO:0000313" key="6">
    <source>
        <dbReference type="Proteomes" id="UP001139365"/>
    </source>
</evidence>